<sequence>MHFSTVATFLTLALSVAAIPQGPEIHQSKNRCDGGHISCCFEHSDIHADGTLSGVLTQGALTPLLGSKEQSCAKWELIENVNLLGFTKKGNKDSGCKGITACCPEGKGSCHPL</sequence>
<evidence type="ECO:0000313" key="2">
    <source>
        <dbReference type="EMBL" id="OJJ81528.1"/>
    </source>
</evidence>
<gene>
    <name evidence="2" type="ORF">ASPGLDRAFT_27911</name>
</gene>
<feature type="signal peptide" evidence="1">
    <location>
        <begin position="1"/>
        <end position="18"/>
    </location>
</feature>
<dbReference type="Proteomes" id="UP000184300">
    <property type="component" value="Unassembled WGS sequence"/>
</dbReference>
<keyword evidence="1" id="KW-0732">Signal</keyword>
<evidence type="ECO:0008006" key="4">
    <source>
        <dbReference type="Google" id="ProtNLM"/>
    </source>
</evidence>
<keyword evidence="3" id="KW-1185">Reference proteome</keyword>
<accession>A0A1L9VC74</accession>
<dbReference type="VEuPathDB" id="FungiDB:ASPGLDRAFT_27911"/>
<dbReference type="EMBL" id="KV878905">
    <property type="protein sequence ID" value="OJJ81528.1"/>
    <property type="molecule type" value="Genomic_DNA"/>
</dbReference>
<dbReference type="OrthoDB" id="4468925at2759"/>
<name>A0A1L9VC74_ASPGL</name>
<organism evidence="2 3">
    <name type="scientific">Aspergillus glaucus CBS 516.65</name>
    <dbReference type="NCBI Taxonomy" id="1160497"/>
    <lineage>
        <taxon>Eukaryota</taxon>
        <taxon>Fungi</taxon>
        <taxon>Dikarya</taxon>
        <taxon>Ascomycota</taxon>
        <taxon>Pezizomycotina</taxon>
        <taxon>Eurotiomycetes</taxon>
        <taxon>Eurotiomycetidae</taxon>
        <taxon>Eurotiales</taxon>
        <taxon>Aspergillaceae</taxon>
        <taxon>Aspergillus</taxon>
        <taxon>Aspergillus subgen. Aspergillus</taxon>
    </lineage>
</organism>
<proteinExistence type="predicted"/>
<dbReference type="STRING" id="1160497.A0A1L9VC74"/>
<dbReference type="RefSeq" id="XP_022398226.1">
    <property type="nucleotide sequence ID" value="XM_022543705.1"/>
</dbReference>
<reference evidence="3" key="1">
    <citation type="journal article" date="2017" name="Genome Biol.">
        <title>Comparative genomics reveals high biological diversity and specific adaptations in the industrially and medically important fungal genus Aspergillus.</title>
        <authorList>
            <person name="de Vries R.P."/>
            <person name="Riley R."/>
            <person name="Wiebenga A."/>
            <person name="Aguilar-Osorio G."/>
            <person name="Amillis S."/>
            <person name="Uchima C.A."/>
            <person name="Anderluh G."/>
            <person name="Asadollahi M."/>
            <person name="Askin M."/>
            <person name="Barry K."/>
            <person name="Battaglia E."/>
            <person name="Bayram O."/>
            <person name="Benocci T."/>
            <person name="Braus-Stromeyer S.A."/>
            <person name="Caldana C."/>
            <person name="Canovas D."/>
            <person name="Cerqueira G.C."/>
            <person name="Chen F."/>
            <person name="Chen W."/>
            <person name="Choi C."/>
            <person name="Clum A."/>
            <person name="Dos Santos R.A."/>
            <person name="Damasio A.R."/>
            <person name="Diallinas G."/>
            <person name="Emri T."/>
            <person name="Fekete E."/>
            <person name="Flipphi M."/>
            <person name="Freyberg S."/>
            <person name="Gallo A."/>
            <person name="Gournas C."/>
            <person name="Habgood R."/>
            <person name="Hainaut M."/>
            <person name="Harispe M.L."/>
            <person name="Henrissat B."/>
            <person name="Hilden K.S."/>
            <person name="Hope R."/>
            <person name="Hossain A."/>
            <person name="Karabika E."/>
            <person name="Karaffa L."/>
            <person name="Karanyi Z."/>
            <person name="Krasevec N."/>
            <person name="Kuo A."/>
            <person name="Kusch H."/>
            <person name="LaButti K."/>
            <person name="Lagendijk E.L."/>
            <person name="Lapidus A."/>
            <person name="Levasseur A."/>
            <person name="Lindquist E."/>
            <person name="Lipzen A."/>
            <person name="Logrieco A.F."/>
            <person name="MacCabe A."/>
            <person name="Maekelae M.R."/>
            <person name="Malavazi I."/>
            <person name="Melin P."/>
            <person name="Meyer V."/>
            <person name="Mielnichuk N."/>
            <person name="Miskei M."/>
            <person name="Molnar A.P."/>
            <person name="Mule G."/>
            <person name="Ngan C.Y."/>
            <person name="Orejas M."/>
            <person name="Orosz E."/>
            <person name="Ouedraogo J.P."/>
            <person name="Overkamp K.M."/>
            <person name="Park H.-S."/>
            <person name="Perrone G."/>
            <person name="Piumi F."/>
            <person name="Punt P.J."/>
            <person name="Ram A.F."/>
            <person name="Ramon A."/>
            <person name="Rauscher S."/>
            <person name="Record E."/>
            <person name="Riano-Pachon D.M."/>
            <person name="Robert V."/>
            <person name="Roehrig J."/>
            <person name="Ruller R."/>
            <person name="Salamov A."/>
            <person name="Salih N.S."/>
            <person name="Samson R.A."/>
            <person name="Sandor E."/>
            <person name="Sanguinetti M."/>
            <person name="Schuetze T."/>
            <person name="Sepcic K."/>
            <person name="Shelest E."/>
            <person name="Sherlock G."/>
            <person name="Sophianopoulou V."/>
            <person name="Squina F.M."/>
            <person name="Sun H."/>
            <person name="Susca A."/>
            <person name="Todd R.B."/>
            <person name="Tsang A."/>
            <person name="Unkles S.E."/>
            <person name="van de Wiele N."/>
            <person name="van Rossen-Uffink D."/>
            <person name="Oliveira J.V."/>
            <person name="Vesth T.C."/>
            <person name="Visser J."/>
            <person name="Yu J.-H."/>
            <person name="Zhou M."/>
            <person name="Andersen M.R."/>
            <person name="Archer D.B."/>
            <person name="Baker S.E."/>
            <person name="Benoit I."/>
            <person name="Brakhage A.A."/>
            <person name="Braus G.H."/>
            <person name="Fischer R."/>
            <person name="Frisvad J.C."/>
            <person name="Goldman G.H."/>
            <person name="Houbraken J."/>
            <person name="Oakley B."/>
            <person name="Pocsi I."/>
            <person name="Scazzocchio C."/>
            <person name="Seiboth B."/>
            <person name="vanKuyk P.A."/>
            <person name="Wortman J."/>
            <person name="Dyer P.S."/>
            <person name="Grigoriev I.V."/>
        </authorList>
    </citation>
    <scope>NUCLEOTIDE SEQUENCE [LARGE SCALE GENOMIC DNA]</scope>
    <source>
        <strain evidence="3">CBS 516.65</strain>
    </source>
</reference>
<protein>
    <recommendedName>
        <fullName evidence="4">Hydrophobin</fullName>
    </recommendedName>
</protein>
<evidence type="ECO:0000313" key="3">
    <source>
        <dbReference type="Proteomes" id="UP000184300"/>
    </source>
</evidence>
<feature type="chain" id="PRO_5012363537" description="Hydrophobin" evidence="1">
    <location>
        <begin position="19"/>
        <end position="113"/>
    </location>
</feature>
<dbReference type="GeneID" id="34459966"/>
<evidence type="ECO:0000256" key="1">
    <source>
        <dbReference type="SAM" id="SignalP"/>
    </source>
</evidence>
<dbReference type="AlphaFoldDB" id="A0A1L9VC74"/>